<keyword evidence="1" id="KW-1185">Reference proteome</keyword>
<dbReference type="GeneID" id="107807093"/>
<dbReference type="InterPro" id="IPR055298">
    <property type="entry name" value="AtLOH3-like"/>
</dbReference>
<dbReference type="AlphaFoldDB" id="A0A1S4BD63"/>
<sequence length="227" mass="25849">MALVLRYVDENGEVVDRFVGLVHVSDTSAFSLKEAIYSVLSEHSLSPSQICGQDYDGASNMRGEINVLKSLIMKESSSAYYIHCFEHHQLQLTLVNIAKKYLDVEDFFCHVTNVLNVIGGSFKRGDLLRHLQVENLEQLLESSEVHTGRGLNQEHGLQRPCDTRWGSPFKTLDNFIVIFSSIVRVLEVIQYEGSTSNERNQEKYLLSEITTFKFICMLHLMLKVLAM</sequence>
<dbReference type="Pfam" id="PF14291">
    <property type="entry name" value="DUF4371"/>
    <property type="match status" value="1"/>
</dbReference>
<evidence type="ECO:0000313" key="2">
    <source>
        <dbReference type="RefSeq" id="XP_016486870.2"/>
    </source>
</evidence>
<dbReference type="KEGG" id="nta:107807093"/>
<gene>
    <name evidence="2" type="primary">LOC107807093</name>
</gene>
<reference evidence="2" key="2">
    <citation type="submission" date="2025-08" db="UniProtKB">
        <authorList>
            <consortium name="RefSeq"/>
        </authorList>
    </citation>
    <scope>IDENTIFICATION</scope>
    <source>
        <tissue evidence="2">Leaf</tissue>
    </source>
</reference>
<organism evidence="1 2">
    <name type="scientific">Nicotiana tabacum</name>
    <name type="common">Common tobacco</name>
    <dbReference type="NCBI Taxonomy" id="4097"/>
    <lineage>
        <taxon>Eukaryota</taxon>
        <taxon>Viridiplantae</taxon>
        <taxon>Streptophyta</taxon>
        <taxon>Embryophyta</taxon>
        <taxon>Tracheophyta</taxon>
        <taxon>Spermatophyta</taxon>
        <taxon>Magnoliopsida</taxon>
        <taxon>eudicotyledons</taxon>
        <taxon>Gunneridae</taxon>
        <taxon>Pentapetalae</taxon>
        <taxon>asterids</taxon>
        <taxon>lamiids</taxon>
        <taxon>Solanales</taxon>
        <taxon>Solanaceae</taxon>
        <taxon>Nicotianoideae</taxon>
        <taxon>Nicotianeae</taxon>
        <taxon>Nicotiana</taxon>
    </lineage>
</organism>
<dbReference type="PANTHER" id="PTHR11697">
    <property type="entry name" value="GENERAL TRANSCRIPTION FACTOR 2-RELATED ZINC FINGER PROTEIN"/>
    <property type="match status" value="1"/>
</dbReference>
<reference evidence="1" key="1">
    <citation type="journal article" date="2014" name="Nat. Commun.">
        <title>The tobacco genome sequence and its comparison with those of tomato and potato.</title>
        <authorList>
            <person name="Sierro N."/>
            <person name="Battey J.N."/>
            <person name="Ouadi S."/>
            <person name="Bakaher N."/>
            <person name="Bovet L."/>
            <person name="Willig A."/>
            <person name="Goepfert S."/>
            <person name="Peitsch M.C."/>
            <person name="Ivanov N.V."/>
        </authorList>
    </citation>
    <scope>NUCLEOTIDE SEQUENCE [LARGE SCALE GENOMIC DNA]</scope>
</reference>
<dbReference type="OMA" id="LEVIQYE"/>
<proteinExistence type="predicted"/>
<protein>
    <submittedName>
        <fullName evidence="2">Uncharacterized protein LOC107807093</fullName>
    </submittedName>
</protein>
<dbReference type="SUPFAM" id="SSF53098">
    <property type="entry name" value="Ribonuclease H-like"/>
    <property type="match status" value="1"/>
</dbReference>
<dbReference type="RefSeq" id="XP_016486870.1">
    <property type="nucleotide sequence ID" value="XM_016631384.1"/>
</dbReference>
<accession>A0A1S4BD63</accession>
<dbReference type="PANTHER" id="PTHR11697:SF230">
    <property type="entry name" value="ZINC FINGER, MYM DOMAIN CONTAINING 1"/>
    <property type="match status" value="1"/>
</dbReference>
<dbReference type="STRING" id="4097.A0A1S4BD63"/>
<dbReference type="OrthoDB" id="1295614at2759"/>
<name>A0A1S4BD63_TOBAC</name>
<dbReference type="InterPro" id="IPR012337">
    <property type="entry name" value="RNaseH-like_sf"/>
</dbReference>
<dbReference type="Proteomes" id="UP000790787">
    <property type="component" value="Chromosome 10"/>
</dbReference>
<evidence type="ECO:0000313" key="1">
    <source>
        <dbReference type="Proteomes" id="UP000790787"/>
    </source>
</evidence>
<dbReference type="InterPro" id="IPR025398">
    <property type="entry name" value="DUF4371"/>
</dbReference>
<dbReference type="PaxDb" id="4097-A0A1S4BD63"/>
<dbReference type="RefSeq" id="XP_016486870.2">
    <property type="nucleotide sequence ID" value="XM_016631384.2"/>
</dbReference>